<sequence length="108" mass="11218">MRRHDARSSDIDMRRADASARGIRAPSIHTDARAGAARFFRRSIMVAGVVLWVALAVLFPTVVVPAAQHAVEHTLKKQDGGTSAPDAPGGGDVPGQSAPPGGGDSTEH</sequence>
<keyword evidence="2" id="KW-0472">Membrane</keyword>
<evidence type="ECO:0000256" key="2">
    <source>
        <dbReference type="SAM" id="Phobius"/>
    </source>
</evidence>
<gene>
    <name evidence="3" type="ORF">C7S16_2842</name>
</gene>
<feature type="transmembrane region" description="Helical" evidence="2">
    <location>
        <begin position="43"/>
        <end position="67"/>
    </location>
</feature>
<feature type="region of interest" description="Disordered" evidence="1">
    <location>
        <begin position="74"/>
        <end position="108"/>
    </location>
</feature>
<proteinExistence type="predicted"/>
<dbReference type="EMBL" id="QXCT01000002">
    <property type="protein sequence ID" value="MDW9257084.1"/>
    <property type="molecule type" value="Genomic_DNA"/>
</dbReference>
<accession>A0AAW9D5E3</accession>
<feature type="compositionally biased region" description="Basic and acidic residues" evidence="1">
    <location>
        <begin position="1"/>
        <end position="18"/>
    </location>
</feature>
<evidence type="ECO:0000256" key="1">
    <source>
        <dbReference type="SAM" id="MobiDB-lite"/>
    </source>
</evidence>
<evidence type="ECO:0000313" key="4">
    <source>
        <dbReference type="Proteomes" id="UP001272137"/>
    </source>
</evidence>
<protein>
    <submittedName>
        <fullName evidence="3">Uncharacterized protein</fullName>
    </submittedName>
</protein>
<dbReference type="AlphaFoldDB" id="A0AAW9D5E3"/>
<evidence type="ECO:0000313" key="3">
    <source>
        <dbReference type="EMBL" id="MDW9257084.1"/>
    </source>
</evidence>
<organism evidence="3 4">
    <name type="scientific">Burkholderia thailandensis</name>
    <dbReference type="NCBI Taxonomy" id="57975"/>
    <lineage>
        <taxon>Bacteria</taxon>
        <taxon>Pseudomonadati</taxon>
        <taxon>Pseudomonadota</taxon>
        <taxon>Betaproteobacteria</taxon>
        <taxon>Burkholderiales</taxon>
        <taxon>Burkholderiaceae</taxon>
        <taxon>Burkholderia</taxon>
        <taxon>pseudomallei group</taxon>
    </lineage>
</organism>
<keyword evidence="2" id="KW-0812">Transmembrane</keyword>
<reference evidence="3" key="1">
    <citation type="submission" date="2018-08" db="EMBL/GenBank/DDBJ databases">
        <title>Identification of Burkholderia cepacia strains that express a Burkholderia pseudomallei-like capsular polysaccharide.</title>
        <authorList>
            <person name="Burtnick M.N."/>
            <person name="Vongsouvath M."/>
            <person name="Newton P."/>
            <person name="Wuthiekanun V."/>
            <person name="Limmathurotsakul D."/>
            <person name="Brett P.J."/>
            <person name="Chantratita N."/>
            <person name="Dance D.A."/>
        </authorList>
    </citation>
    <scope>NUCLEOTIDE SEQUENCE</scope>
    <source>
        <strain evidence="3">SBXCC001</strain>
    </source>
</reference>
<feature type="region of interest" description="Disordered" evidence="1">
    <location>
        <begin position="1"/>
        <end position="22"/>
    </location>
</feature>
<name>A0AAW9D5E3_BURTH</name>
<keyword evidence="2" id="KW-1133">Transmembrane helix</keyword>
<dbReference type="Proteomes" id="UP001272137">
    <property type="component" value="Unassembled WGS sequence"/>
</dbReference>
<comment type="caution">
    <text evidence="3">The sequence shown here is derived from an EMBL/GenBank/DDBJ whole genome shotgun (WGS) entry which is preliminary data.</text>
</comment>